<name>A0A5N5SP95_9CRUS</name>
<dbReference type="GO" id="GO:0005794">
    <property type="term" value="C:Golgi apparatus"/>
    <property type="evidence" value="ECO:0007669"/>
    <property type="project" value="UniProtKB-SubCell"/>
</dbReference>
<dbReference type="EMBL" id="SEYY01022468">
    <property type="protein sequence ID" value="KAB7495538.1"/>
    <property type="molecule type" value="Genomic_DNA"/>
</dbReference>
<comment type="caution">
    <text evidence="7">The sequence shown here is derived from an EMBL/GenBank/DDBJ whole genome shotgun (WGS) entry which is preliminary data.</text>
</comment>
<dbReference type="Proteomes" id="UP000326759">
    <property type="component" value="Unassembled WGS sequence"/>
</dbReference>
<evidence type="ECO:0000256" key="5">
    <source>
        <dbReference type="ARBA" id="ARBA00038167"/>
    </source>
</evidence>
<dbReference type="OrthoDB" id="246406at2759"/>
<dbReference type="InterPro" id="IPR007233">
    <property type="entry name" value="TRAPPC"/>
</dbReference>
<dbReference type="PANTHER" id="PTHR23249">
    <property type="entry name" value="TRAFFICKING PROTEIN PARTICLE COMPLEX SUBUNIT"/>
    <property type="match status" value="1"/>
</dbReference>
<dbReference type="Gene3D" id="3.30.450.70">
    <property type="match status" value="2"/>
</dbReference>
<dbReference type="SMART" id="SM01399">
    <property type="entry name" value="Sybindin"/>
    <property type="match status" value="1"/>
</dbReference>
<dbReference type="AlphaFoldDB" id="A0A5N5SP95"/>
<comment type="similarity">
    <text evidence="5">Belongs to the TRAPP small subunits family. BET5 subfamily.</text>
</comment>
<dbReference type="InterPro" id="IPR011012">
    <property type="entry name" value="Longin-like_dom_sf"/>
</dbReference>
<gene>
    <name evidence="7" type="primary">Trappc1</name>
    <name evidence="7" type="ORF">Anas_03951</name>
</gene>
<dbReference type="PANTHER" id="PTHR23249:SF16">
    <property type="entry name" value="TRAFFICKING PROTEIN PARTICLE COMPLEX SUBUNIT 1"/>
    <property type="match status" value="1"/>
</dbReference>
<dbReference type="GO" id="GO:0005783">
    <property type="term" value="C:endoplasmic reticulum"/>
    <property type="evidence" value="ECO:0007669"/>
    <property type="project" value="UniProtKB-SubCell"/>
</dbReference>
<keyword evidence="2 6" id="KW-0256">Endoplasmic reticulum</keyword>
<accession>A0A5N5SP95</accession>
<evidence type="ECO:0000313" key="8">
    <source>
        <dbReference type="Proteomes" id="UP000326759"/>
    </source>
</evidence>
<dbReference type="Pfam" id="PF04099">
    <property type="entry name" value="Sybindin"/>
    <property type="match status" value="2"/>
</dbReference>
<evidence type="ECO:0000256" key="1">
    <source>
        <dbReference type="ARBA" id="ARBA00022448"/>
    </source>
</evidence>
<dbReference type="SUPFAM" id="SSF64356">
    <property type="entry name" value="SNARE-like"/>
    <property type="match status" value="2"/>
</dbReference>
<comment type="subunit">
    <text evidence="6">Part of the multisubunit transport protein particle (TRAPP) complex.</text>
</comment>
<evidence type="ECO:0000256" key="2">
    <source>
        <dbReference type="ARBA" id="ARBA00022824"/>
    </source>
</evidence>
<proteinExistence type="inferred from homology"/>
<reference evidence="7 8" key="1">
    <citation type="journal article" date="2019" name="PLoS Biol.">
        <title>Sex chromosomes control vertical transmission of feminizing Wolbachia symbionts in an isopod.</title>
        <authorList>
            <person name="Becking T."/>
            <person name="Chebbi M.A."/>
            <person name="Giraud I."/>
            <person name="Moumen B."/>
            <person name="Laverre T."/>
            <person name="Caubet Y."/>
            <person name="Peccoud J."/>
            <person name="Gilbert C."/>
            <person name="Cordaux R."/>
        </authorList>
    </citation>
    <scope>NUCLEOTIDE SEQUENCE [LARGE SCALE GENOMIC DNA]</scope>
    <source>
        <strain evidence="7">ANa2</strain>
        <tissue evidence="7">Whole body excluding digestive tract and cuticle</tissue>
    </source>
</reference>
<organism evidence="7 8">
    <name type="scientific">Armadillidium nasatum</name>
    <dbReference type="NCBI Taxonomy" id="96803"/>
    <lineage>
        <taxon>Eukaryota</taxon>
        <taxon>Metazoa</taxon>
        <taxon>Ecdysozoa</taxon>
        <taxon>Arthropoda</taxon>
        <taxon>Crustacea</taxon>
        <taxon>Multicrustacea</taxon>
        <taxon>Malacostraca</taxon>
        <taxon>Eumalacostraca</taxon>
        <taxon>Peracarida</taxon>
        <taxon>Isopoda</taxon>
        <taxon>Oniscidea</taxon>
        <taxon>Crinocheta</taxon>
        <taxon>Armadillidiidae</taxon>
        <taxon>Armadillidium</taxon>
    </lineage>
</organism>
<keyword evidence="1 6" id="KW-0813">Transport</keyword>
<dbReference type="GO" id="GO:0030008">
    <property type="term" value="C:TRAPP complex"/>
    <property type="evidence" value="ECO:0007669"/>
    <property type="project" value="UniProtKB-UniRule"/>
</dbReference>
<evidence type="ECO:0000256" key="6">
    <source>
        <dbReference type="RuleBase" id="RU366065"/>
    </source>
</evidence>
<protein>
    <recommendedName>
        <fullName evidence="6">Trafficking protein particle complex subunit</fullName>
    </recommendedName>
</protein>
<evidence type="ECO:0000256" key="4">
    <source>
        <dbReference type="ARBA" id="ARBA00023034"/>
    </source>
</evidence>
<keyword evidence="3 6" id="KW-0931">ER-Golgi transport</keyword>
<keyword evidence="8" id="KW-1185">Reference proteome</keyword>
<evidence type="ECO:0000256" key="3">
    <source>
        <dbReference type="ARBA" id="ARBA00022892"/>
    </source>
</evidence>
<comment type="subcellular location">
    <subcellularLocation>
        <location evidence="6">Endoplasmic reticulum</location>
    </subcellularLocation>
    <subcellularLocation>
        <location evidence="6">Golgi apparatus</location>
        <location evidence="6">cis-Golgi network</location>
    </subcellularLocation>
</comment>
<sequence>MVHSYSIMNGIVKNTLECPREEEAKLMYGMVYSLKSFVWKVSPVDLKEGYYCFSSDKYRLHFYESPTKLKMIMTTDLTAQGIKELLHQIYTQKPHRVTLVINKKNCTGKDKHHQFVSIYVEYVVMNPLCTVDKPIESELFSSKLDEMIKQHPSFQSRYS</sequence>
<dbReference type="GO" id="GO:0006888">
    <property type="term" value="P:endoplasmic reticulum to Golgi vesicle-mediated transport"/>
    <property type="evidence" value="ECO:0007669"/>
    <property type="project" value="UniProtKB-UniRule"/>
</dbReference>
<evidence type="ECO:0000313" key="7">
    <source>
        <dbReference type="EMBL" id="KAB7495538.1"/>
    </source>
</evidence>
<keyword evidence="4 6" id="KW-0333">Golgi apparatus</keyword>